<evidence type="ECO:0000313" key="4">
    <source>
        <dbReference type="Proteomes" id="UP000276603"/>
    </source>
</evidence>
<dbReference type="Gene3D" id="3.40.50.720">
    <property type="entry name" value="NAD(P)-binding Rossmann-like Domain"/>
    <property type="match status" value="1"/>
</dbReference>
<dbReference type="SUPFAM" id="SSF51735">
    <property type="entry name" value="NAD(P)-binding Rossmann-fold domains"/>
    <property type="match status" value="1"/>
</dbReference>
<sequence length="237" mass="25816">MKINDFSQSVFITGANRGMGLGYVVHYLKKTFSVIATAKNPDRAGELLRLKKEYPDQLSVLELDVSCEASILKLVDQLQSMGVTFLLAINNAGISLEEEFGKWTKATFEAHFRVNTIGPALISQALLPFLEKGAKLIQVSSGLGSLEKKSNLNHGLDAYAASKCALHSIAVNLAEKLRTKNIMVFVINPGWVKTKMGGDEAPTSIDEAIGNITGTIERLTFEQTGSFLSEKGEPIPW</sequence>
<keyword evidence="4" id="KW-1185">Reference proteome</keyword>
<dbReference type="OrthoDB" id="5786478at2"/>
<keyword evidence="2" id="KW-0560">Oxidoreductase</keyword>
<accession>A0A3B0C942</accession>
<proteinExistence type="predicted"/>
<dbReference type="InterPro" id="IPR051468">
    <property type="entry name" value="Fungal_SecMetab_SDRs"/>
</dbReference>
<organism evidence="3 4">
    <name type="scientific">Ulvibacterium marinum</name>
    <dbReference type="NCBI Taxonomy" id="2419782"/>
    <lineage>
        <taxon>Bacteria</taxon>
        <taxon>Pseudomonadati</taxon>
        <taxon>Bacteroidota</taxon>
        <taxon>Flavobacteriia</taxon>
        <taxon>Flavobacteriales</taxon>
        <taxon>Flavobacteriaceae</taxon>
        <taxon>Ulvibacterium</taxon>
    </lineage>
</organism>
<dbReference type="InterPro" id="IPR002347">
    <property type="entry name" value="SDR_fam"/>
</dbReference>
<keyword evidence="1" id="KW-0521">NADP</keyword>
<protein>
    <submittedName>
        <fullName evidence="3">SDR family NAD(P)-dependent oxidoreductase</fullName>
    </submittedName>
</protein>
<dbReference type="PANTHER" id="PTHR43544">
    <property type="entry name" value="SHORT-CHAIN DEHYDROGENASE/REDUCTASE"/>
    <property type="match status" value="1"/>
</dbReference>
<dbReference type="GO" id="GO:0005737">
    <property type="term" value="C:cytoplasm"/>
    <property type="evidence" value="ECO:0007669"/>
    <property type="project" value="TreeGrafter"/>
</dbReference>
<dbReference type="PANTHER" id="PTHR43544:SF7">
    <property type="entry name" value="NADB-LER2"/>
    <property type="match status" value="1"/>
</dbReference>
<dbReference type="GO" id="GO:0016491">
    <property type="term" value="F:oxidoreductase activity"/>
    <property type="evidence" value="ECO:0007669"/>
    <property type="project" value="UniProtKB-KW"/>
</dbReference>
<dbReference type="Pfam" id="PF00106">
    <property type="entry name" value="adh_short"/>
    <property type="match status" value="1"/>
</dbReference>
<reference evidence="3 4" key="1">
    <citation type="submission" date="2018-10" db="EMBL/GenBank/DDBJ databases">
        <title>Ulvibacterium marinum gen. nov., sp. nov., a novel marine bacterium of the family Flavobacteriaceae, isolated from a culture of the green alga Ulva prolifera.</title>
        <authorList>
            <person name="Zhang Z."/>
        </authorList>
    </citation>
    <scope>NUCLEOTIDE SEQUENCE [LARGE SCALE GENOMIC DNA]</scope>
    <source>
        <strain evidence="3 4">CCMM003</strain>
    </source>
</reference>
<dbReference type="EMBL" id="RBCJ01000002">
    <property type="protein sequence ID" value="RKN80934.1"/>
    <property type="molecule type" value="Genomic_DNA"/>
</dbReference>
<comment type="caution">
    <text evidence="3">The sequence shown here is derived from an EMBL/GenBank/DDBJ whole genome shotgun (WGS) entry which is preliminary data.</text>
</comment>
<name>A0A3B0C942_9FLAO</name>
<evidence type="ECO:0000256" key="1">
    <source>
        <dbReference type="ARBA" id="ARBA00022857"/>
    </source>
</evidence>
<dbReference type="Proteomes" id="UP000276603">
    <property type="component" value="Unassembled WGS sequence"/>
</dbReference>
<dbReference type="RefSeq" id="WP_120711091.1">
    <property type="nucleotide sequence ID" value="NZ_RBCJ01000002.1"/>
</dbReference>
<dbReference type="PRINTS" id="PR00081">
    <property type="entry name" value="GDHRDH"/>
</dbReference>
<dbReference type="InterPro" id="IPR036291">
    <property type="entry name" value="NAD(P)-bd_dom_sf"/>
</dbReference>
<evidence type="ECO:0000313" key="3">
    <source>
        <dbReference type="EMBL" id="RKN80934.1"/>
    </source>
</evidence>
<evidence type="ECO:0000256" key="2">
    <source>
        <dbReference type="ARBA" id="ARBA00023002"/>
    </source>
</evidence>
<dbReference type="AlphaFoldDB" id="A0A3B0C942"/>
<gene>
    <name evidence="3" type="ORF">D7Z94_08240</name>
</gene>